<dbReference type="Proteomes" id="UP001171122">
    <property type="component" value="Unassembled WGS sequence"/>
</dbReference>
<keyword evidence="2" id="KW-1185">Reference proteome</keyword>
<evidence type="ECO:0000313" key="1">
    <source>
        <dbReference type="EMBL" id="MDL2333497.1"/>
    </source>
</evidence>
<keyword evidence="1" id="KW-0540">Nuclease</keyword>
<proteinExistence type="predicted"/>
<gene>
    <name evidence="1" type="ORF">P8A28_11240</name>
</gene>
<name>A0AAW7B3X9_9HYPH</name>
<accession>A0AAW7B3X9</accession>
<reference evidence="1" key="1">
    <citation type="journal article" date="2023" name="Front. Microbiol.">
        <title>Isolation of Brucella inopinata from a White's tree frog (Litoria caerulea): pose exotic frogs a potential risk to human health?</title>
        <authorList>
            <person name="Scholz H.C."/>
            <person name="Heckers K.O."/>
            <person name="Appelt S."/>
            <person name="Geier-Doemling D."/>
            <person name="Schlegel P."/>
            <person name="Wattam A.R."/>
        </authorList>
    </citation>
    <scope>NUCLEOTIDE SEQUENCE</scope>
    <source>
        <strain evidence="1">FO700662</strain>
    </source>
</reference>
<dbReference type="GO" id="GO:0004519">
    <property type="term" value="F:endonuclease activity"/>
    <property type="evidence" value="ECO:0007669"/>
    <property type="project" value="UniProtKB-KW"/>
</dbReference>
<organism evidence="1 2">
    <name type="scientific">Brucella inopinata</name>
    <dbReference type="NCBI Taxonomy" id="1218315"/>
    <lineage>
        <taxon>Bacteria</taxon>
        <taxon>Pseudomonadati</taxon>
        <taxon>Pseudomonadota</taxon>
        <taxon>Alphaproteobacteria</taxon>
        <taxon>Hyphomicrobiales</taxon>
        <taxon>Brucellaceae</taxon>
        <taxon>Brucella/Ochrobactrum group</taxon>
        <taxon>Brucella</taxon>
    </lineage>
</organism>
<dbReference type="AlphaFoldDB" id="A0AAW7B3X9"/>
<comment type="caution">
    <text evidence="1">The sequence shown here is derived from an EMBL/GenBank/DDBJ whole genome shotgun (WGS) entry which is preliminary data.</text>
</comment>
<protein>
    <submittedName>
        <fullName evidence="1">Restriction endonuclease</fullName>
    </submittedName>
</protein>
<keyword evidence="1" id="KW-0378">Hydrolase</keyword>
<dbReference type="RefSeq" id="WP_008509119.1">
    <property type="nucleotide sequence ID" value="NZ_JARQXC010000015.1"/>
</dbReference>
<keyword evidence="1" id="KW-0255">Endonuclease</keyword>
<evidence type="ECO:0000313" key="2">
    <source>
        <dbReference type="Proteomes" id="UP001171122"/>
    </source>
</evidence>
<dbReference type="EMBL" id="JARQXC010000015">
    <property type="protein sequence ID" value="MDL2333497.1"/>
    <property type="molecule type" value="Genomic_DNA"/>
</dbReference>
<sequence>MTDKEELSIESLLAEATDFADVESKYDEPALFGVTDGKAVGTYLEHKFTAYLLSRYTFGAGNSASGIDIPSLNVDIKVTSIRQPQSSCPYKSARQKIYGLGYHLIIFVYEKTDDQVNRTGRLNMIHTIFVDKTRTADFQMTRGLLQIINNEGNSDDIIGFLQDKNLPVDEIEAQSIAEAVLKEPPLQGYLTISNALQWRLQYGRVIAQAGSVDGIFRVR</sequence>